<gene>
    <name evidence="2" type="ORF">EDC39_11270</name>
</gene>
<evidence type="ECO:0000313" key="2">
    <source>
        <dbReference type="EMBL" id="TYO96782.1"/>
    </source>
</evidence>
<keyword evidence="3" id="KW-1185">Reference proteome</keyword>
<dbReference type="AlphaFoldDB" id="A0A5D3WHI2"/>
<sequence>MSQSKEQILEEFQQRRQAFDQLCQRMWNDQVPSYEAFNCCTCPVCGYPTLSERGNYDLCFLCDWEDDGQDDDEADKVWGGPNGDYSLTEARLNFARYGCMYRPGEPDFDRVKENREENRTLIHLFHRMLESRDSPDLPERVIEVKRFLGLPTNLAEYLGRQALTYKQRKRVISDDRWLGHPVWEGTSLHGGWITPDSALYHLELLSDRMEETCDRCREKMPGKFNRQPCAVCGMPTLKKGDTRPCRLCGWAEQTIQSHEDQEGASRLETARLNFAKYLTSFGPEDEPAFSRSQDNLLKKCLLIRAYLGLVEGPSMNLRMLDEVIKLEKEVFGAEDR</sequence>
<accession>A0A5D3WHI2</accession>
<dbReference type="InterPro" id="IPR025983">
    <property type="entry name" value="Cys_rich_CPCC"/>
</dbReference>
<name>A0A5D3WHI2_9BACT</name>
<dbReference type="Proteomes" id="UP000324159">
    <property type="component" value="Unassembled WGS sequence"/>
</dbReference>
<protein>
    <submittedName>
        <fullName evidence="2">Cysteine-rich CPCC protein</fullName>
    </submittedName>
</protein>
<evidence type="ECO:0000259" key="1">
    <source>
        <dbReference type="Pfam" id="PF14206"/>
    </source>
</evidence>
<evidence type="ECO:0000313" key="3">
    <source>
        <dbReference type="Proteomes" id="UP000324159"/>
    </source>
</evidence>
<reference evidence="2 3" key="1">
    <citation type="submission" date="2019-07" db="EMBL/GenBank/DDBJ databases">
        <title>Genomic Encyclopedia of Type Strains, Phase IV (KMG-IV): sequencing the most valuable type-strain genomes for metagenomic binning, comparative biology and taxonomic classification.</title>
        <authorList>
            <person name="Goeker M."/>
        </authorList>
    </citation>
    <scope>NUCLEOTIDE SEQUENCE [LARGE SCALE GENOMIC DNA]</scope>
    <source>
        <strain evidence="2 3">SS015</strain>
    </source>
</reference>
<dbReference type="Pfam" id="PF14206">
    <property type="entry name" value="Cys_rich_CPCC"/>
    <property type="match status" value="1"/>
</dbReference>
<feature type="domain" description="Cysteine-rich CPCC" evidence="1">
    <location>
        <begin position="40"/>
        <end position="102"/>
    </location>
</feature>
<proteinExistence type="predicted"/>
<dbReference type="EMBL" id="VNIB01000012">
    <property type="protein sequence ID" value="TYO96782.1"/>
    <property type="molecule type" value="Genomic_DNA"/>
</dbReference>
<dbReference type="RefSeq" id="WP_246140251.1">
    <property type="nucleotide sequence ID" value="NZ_VNIB01000012.1"/>
</dbReference>
<organism evidence="2 3">
    <name type="scientific">Geothermobacter ehrlichii</name>
    <dbReference type="NCBI Taxonomy" id="213224"/>
    <lineage>
        <taxon>Bacteria</taxon>
        <taxon>Pseudomonadati</taxon>
        <taxon>Thermodesulfobacteriota</taxon>
        <taxon>Desulfuromonadia</taxon>
        <taxon>Desulfuromonadales</taxon>
        <taxon>Geothermobacteraceae</taxon>
        <taxon>Geothermobacter</taxon>
    </lineage>
</organism>
<comment type="caution">
    <text evidence="2">The sequence shown here is derived from an EMBL/GenBank/DDBJ whole genome shotgun (WGS) entry which is preliminary data.</text>
</comment>